<proteinExistence type="predicted"/>
<gene>
    <name evidence="1" type="ORF">ILUMI_23270</name>
</gene>
<organism evidence="1 2">
    <name type="scientific">Ignelater luminosus</name>
    <name type="common">Cucubano</name>
    <name type="synonym">Pyrophorus luminosus</name>
    <dbReference type="NCBI Taxonomy" id="2038154"/>
    <lineage>
        <taxon>Eukaryota</taxon>
        <taxon>Metazoa</taxon>
        <taxon>Ecdysozoa</taxon>
        <taxon>Arthropoda</taxon>
        <taxon>Hexapoda</taxon>
        <taxon>Insecta</taxon>
        <taxon>Pterygota</taxon>
        <taxon>Neoptera</taxon>
        <taxon>Endopterygota</taxon>
        <taxon>Coleoptera</taxon>
        <taxon>Polyphaga</taxon>
        <taxon>Elateriformia</taxon>
        <taxon>Elateroidea</taxon>
        <taxon>Elateridae</taxon>
        <taxon>Agrypninae</taxon>
        <taxon>Pyrophorini</taxon>
        <taxon>Ignelater</taxon>
    </lineage>
</organism>
<comment type="caution">
    <text evidence="1">The sequence shown here is derived from an EMBL/GenBank/DDBJ whole genome shotgun (WGS) entry which is preliminary data.</text>
</comment>
<name>A0A8K0C8F8_IGNLU</name>
<dbReference type="OrthoDB" id="6137736at2759"/>
<sequence>MHNRKPLILRCLQVQQVMVVQESYTGYNICKLKDQTTRYPLAKQRKSPPKHYMPQRTAIAGEDIKQRLVSGMDRFAARITHKVEDQDGISDRTAQNWFKKFISGDTSLQVQLRTRRPFLVEQEALKHLQLQAPENYQMSLDHPDGQYISHIKY</sequence>
<evidence type="ECO:0000313" key="2">
    <source>
        <dbReference type="Proteomes" id="UP000801492"/>
    </source>
</evidence>
<evidence type="ECO:0000313" key="1">
    <source>
        <dbReference type="EMBL" id="KAF2882905.1"/>
    </source>
</evidence>
<protein>
    <recommendedName>
        <fullName evidence="3">Transposase</fullName>
    </recommendedName>
</protein>
<accession>A0A8K0C8F8</accession>
<reference evidence="1" key="1">
    <citation type="submission" date="2019-08" db="EMBL/GenBank/DDBJ databases">
        <title>The genome of the North American firefly Photinus pyralis.</title>
        <authorList>
            <consortium name="Photinus pyralis genome working group"/>
            <person name="Fallon T.R."/>
            <person name="Sander Lower S.E."/>
            <person name="Weng J.-K."/>
        </authorList>
    </citation>
    <scope>NUCLEOTIDE SEQUENCE</scope>
    <source>
        <strain evidence="1">TRF0915ILg1</strain>
        <tissue evidence="1">Whole body</tissue>
    </source>
</reference>
<dbReference type="Proteomes" id="UP000801492">
    <property type="component" value="Unassembled WGS sequence"/>
</dbReference>
<evidence type="ECO:0008006" key="3">
    <source>
        <dbReference type="Google" id="ProtNLM"/>
    </source>
</evidence>
<dbReference type="AlphaFoldDB" id="A0A8K0C8F8"/>
<dbReference type="EMBL" id="VTPC01090584">
    <property type="protein sequence ID" value="KAF2882905.1"/>
    <property type="molecule type" value="Genomic_DNA"/>
</dbReference>
<keyword evidence="2" id="KW-1185">Reference proteome</keyword>